<accession>A0A944D8A9</accession>
<dbReference type="AlphaFoldDB" id="A0A944D8A9"/>
<dbReference type="RefSeq" id="WP_214361426.1">
    <property type="nucleotide sequence ID" value="NZ_JAEKFT010000010.1"/>
</dbReference>
<dbReference type="Proteomes" id="UP000694660">
    <property type="component" value="Unassembled WGS sequence"/>
</dbReference>
<name>A0A944D8A9_DENI1</name>
<protein>
    <recommendedName>
        <fullName evidence="3">Phage tail protein</fullName>
    </recommendedName>
</protein>
<proteinExistence type="predicted"/>
<dbReference type="EMBL" id="JAEKFT010000010">
    <property type="protein sequence ID" value="MBT0961670.1"/>
    <property type="molecule type" value="Genomic_DNA"/>
</dbReference>
<gene>
    <name evidence="1" type="ORF">I8J34_10855</name>
</gene>
<organism evidence="1 2">
    <name type="scientific">Denitromonas iodatirespirans</name>
    <dbReference type="NCBI Taxonomy" id="2795389"/>
    <lineage>
        <taxon>Bacteria</taxon>
        <taxon>Pseudomonadati</taxon>
        <taxon>Pseudomonadota</taxon>
        <taxon>Betaproteobacteria</taxon>
        <taxon>Rhodocyclales</taxon>
        <taxon>Zoogloeaceae</taxon>
        <taxon>Denitromonas</taxon>
    </lineage>
</organism>
<reference evidence="2" key="1">
    <citation type="journal article" date="2022" name="ISME J.">
        <title>Genetic and phylogenetic analysis of dissimilatory iodate-reducing bacteria identifies potential niches across the world's oceans.</title>
        <authorList>
            <person name="Reyes-Umana V."/>
            <person name="Henning Z."/>
            <person name="Lee K."/>
            <person name="Barnum T.P."/>
            <person name="Coates J.D."/>
        </authorList>
    </citation>
    <scope>NUCLEOTIDE SEQUENCE [LARGE SCALE GENOMIC DNA]</scope>
    <source>
        <strain evidence="2">IR12</strain>
    </source>
</reference>
<sequence length="168" mass="17952">MDIYHYHPDSGEFIGVSIADPSPLEPGTYLIPAFATSAPPPEPELGKIAAWVGGAWRLDPAPAPQPPIEPPEPTEPTEEEIIAELAAAVQSHLDTAARAVGYDSIASAVTYAEEPAVAKFQAEGRTFRAWRSLVWEACYQIMADVQSNARPIPSAAELIAELPALVLP</sequence>
<evidence type="ECO:0000313" key="1">
    <source>
        <dbReference type="EMBL" id="MBT0961670.1"/>
    </source>
</evidence>
<comment type="caution">
    <text evidence="1">The sequence shown here is derived from an EMBL/GenBank/DDBJ whole genome shotgun (WGS) entry which is preliminary data.</text>
</comment>
<evidence type="ECO:0000313" key="2">
    <source>
        <dbReference type="Proteomes" id="UP000694660"/>
    </source>
</evidence>
<evidence type="ECO:0008006" key="3">
    <source>
        <dbReference type="Google" id="ProtNLM"/>
    </source>
</evidence>
<keyword evidence="2" id="KW-1185">Reference proteome</keyword>